<dbReference type="Pfam" id="PF01343">
    <property type="entry name" value="Peptidase_S49"/>
    <property type="match status" value="2"/>
</dbReference>
<evidence type="ECO:0000256" key="5">
    <source>
        <dbReference type="ARBA" id="ARBA00022519"/>
    </source>
</evidence>
<dbReference type="PIRSF" id="PIRSF001217">
    <property type="entry name" value="Protease_4_SppA"/>
    <property type="match status" value="1"/>
</dbReference>
<dbReference type="InterPro" id="IPR004634">
    <property type="entry name" value="Pept_S49_pIV"/>
</dbReference>
<reference evidence="20" key="2">
    <citation type="submission" date="2018-07" db="EMBL/GenBank/DDBJ databases">
        <authorList>
            <consortium name="NCBI Pathogen Detection Project"/>
        </authorList>
    </citation>
    <scope>NUCLEOTIDE SEQUENCE</scope>
    <source>
        <strain evidence="20">287-86</strain>
    </source>
</reference>
<dbReference type="PANTHER" id="PTHR33209">
    <property type="entry name" value="PROTEASE 4"/>
    <property type="match status" value="1"/>
</dbReference>
<feature type="transmembrane region" description="Helical" evidence="18">
    <location>
        <begin position="21"/>
        <end position="43"/>
    </location>
</feature>
<dbReference type="AlphaFoldDB" id="A0A735KQL7"/>
<keyword evidence="11 18" id="KW-0472">Membrane</keyword>
<keyword evidence="10 18" id="KW-1133">Transmembrane helix</keyword>
<proteinExistence type="inferred from homology"/>
<dbReference type="InterPro" id="IPR033854">
    <property type="entry name" value="S49_SppA_1"/>
</dbReference>
<dbReference type="PANTHER" id="PTHR33209:SF1">
    <property type="entry name" value="PEPTIDASE S49 DOMAIN-CONTAINING PROTEIN"/>
    <property type="match status" value="1"/>
</dbReference>
<evidence type="ECO:0000256" key="17">
    <source>
        <dbReference type="PIRSR" id="PIRSR001217-1"/>
    </source>
</evidence>
<keyword evidence="8 20" id="KW-0378">Hydrolase</keyword>
<evidence type="ECO:0000256" key="11">
    <source>
        <dbReference type="ARBA" id="ARBA00023136"/>
    </source>
</evidence>
<sequence>MRTLWRFIAGFFKWTWRVLNFVREMVLNLFFIFLVLVGVGIWMQIGNGSNSEQTARGALLLDISGVIVDKPSTNHRLGALGRQLFGASSDRLQENSLFDIVNAIRQAKDDRNITGIVLDLKNFTGADQPSMRYIGKALREFRDSGKPVFAVGENYSQGQYYLASFANKIWLSPQGQVDLHGFATNGLYYKTLLDKLKVSTHVFRVGTYKSAVEPFIRDDMSPAAREADSRWIGELWQNYLHTVSANRQISPQQLFPGAQAIIDGLTNAGGDTAKYALDHKLVDALASSADVEKALTKQFGWSKTENNYRAISYYDYSLKKPADSGGTIAVIFANGAIMDGEETPGNVGGDTMASQIRDARLDPKVKAIVLRVNSPGGSVSASEVIRAELAAAKAAGKPVVVSMGGMAASGGYWISTPANYIVASPSTLTGSIGIFGVINTVENSLSSIGVHSDGVSTSPLAEISMTKALSPEVQQMMQLSIEYGYKRFITLVAEARKRTPEQIDKIAQGHVWTGEDAKANGLVDSLGDFDDAVAKAAELAKLKQWHLDYYQGEPTVLDMVMDSMTGSVRAMLPEAIQAMFPAPLVSAANTVKAEGDKLAAFNDPQNRYAFCLTCANVR</sequence>
<evidence type="ECO:0000256" key="1">
    <source>
        <dbReference type="ARBA" id="ARBA00004377"/>
    </source>
</evidence>
<comment type="subunit">
    <text evidence="3">Homotetramer.</text>
</comment>
<organism evidence="20">
    <name type="scientific">Salmonella enterica subsp. houtenae serovar 16:z4,z32:-</name>
    <dbReference type="NCBI Taxonomy" id="1307497"/>
    <lineage>
        <taxon>Bacteria</taxon>
        <taxon>Pseudomonadati</taxon>
        <taxon>Pseudomonadota</taxon>
        <taxon>Gammaproteobacteria</taxon>
        <taxon>Enterobacterales</taxon>
        <taxon>Enterobacteriaceae</taxon>
        <taxon>Salmonella</taxon>
    </lineage>
</organism>
<dbReference type="FunFam" id="3.90.226.10:FF:000033">
    <property type="entry name" value="Protease 4"/>
    <property type="match status" value="1"/>
</dbReference>
<feature type="active site" description="Nucleophile" evidence="17">
    <location>
        <position position="409"/>
    </location>
</feature>
<evidence type="ECO:0000256" key="18">
    <source>
        <dbReference type="SAM" id="Phobius"/>
    </source>
</evidence>
<keyword evidence="5" id="KW-0997">Cell inner membrane</keyword>
<evidence type="ECO:0000256" key="6">
    <source>
        <dbReference type="ARBA" id="ARBA00022670"/>
    </source>
</evidence>
<dbReference type="Gene3D" id="6.20.330.10">
    <property type="match status" value="1"/>
</dbReference>
<dbReference type="EMBL" id="DAASUE010000005">
    <property type="protein sequence ID" value="HAE7039918.1"/>
    <property type="molecule type" value="Genomic_DNA"/>
</dbReference>
<evidence type="ECO:0000256" key="14">
    <source>
        <dbReference type="ARBA" id="ARBA00081814"/>
    </source>
</evidence>
<dbReference type="InterPro" id="IPR029045">
    <property type="entry name" value="ClpP/crotonase-like_dom_sf"/>
</dbReference>
<dbReference type="Gene3D" id="3.90.226.10">
    <property type="entry name" value="2-enoyl-CoA Hydratase, Chain A, domain 1"/>
    <property type="match status" value="3"/>
</dbReference>
<evidence type="ECO:0000256" key="10">
    <source>
        <dbReference type="ARBA" id="ARBA00022989"/>
    </source>
</evidence>
<dbReference type="GO" id="GO:0008236">
    <property type="term" value="F:serine-type peptidase activity"/>
    <property type="evidence" value="ECO:0007669"/>
    <property type="project" value="UniProtKB-KW"/>
</dbReference>
<feature type="domain" description="Peptidase S49" evidence="19">
    <location>
        <begin position="392"/>
        <end position="543"/>
    </location>
</feature>
<evidence type="ECO:0000256" key="4">
    <source>
        <dbReference type="ARBA" id="ARBA00022475"/>
    </source>
</evidence>
<dbReference type="SUPFAM" id="SSF52096">
    <property type="entry name" value="ClpP/crotonase"/>
    <property type="match status" value="2"/>
</dbReference>
<comment type="similarity">
    <text evidence="2">Belongs to the peptidase S49 family.</text>
</comment>
<evidence type="ECO:0000256" key="12">
    <source>
        <dbReference type="ARBA" id="ARBA00054341"/>
    </source>
</evidence>
<feature type="active site" description="Proton donor/acceptor" evidence="17">
    <location>
        <position position="209"/>
    </location>
</feature>
<gene>
    <name evidence="20" type="primary">sppA</name>
    <name evidence="20" type="ORF">GND47_001311</name>
</gene>
<evidence type="ECO:0000256" key="9">
    <source>
        <dbReference type="ARBA" id="ARBA00022825"/>
    </source>
</evidence>
<evidence type="ECO:0000256" key="16">
    <source>
        <dbReference type="ARBA" id="ARBA00083898"/>
    </source>
</evidence>
<dbReference type="NCBIfam" id="NF008195">
    <property type="entry name" value="PRK10949.1"/>
    <property type="match status" value="1"/>
</dbReference>
<evidence type="ECO:0000256" key="7">
    <source>
        <dbReference type="ARBA" id="ARBA00022692"/>
    </source>
</evidence>
<keyword evidence="6" id="KW-0645">Protease</keyword>
<comment type="subcellular location">
    <subcellularLocation>
        <location evidence="1">Cell inner membrane</location>
        <topology evidence="1">Single-pass membrane protein</topology>
    </subcellularLocation>
</comment>
<protein>
    <recommendedName>
        <fullName evidence="13">Protease 4</fullName>
    </recommendedName>
    <alternativeName>
        <fullName evidence="15">Endopeptidase IV</fullName>
    </alternativeName>
    <alternativeName>
        <fullName evidence="16">Protease IV</fullName>
    </alternativeName>
    <alternativeName>
        <fullName evidence="14">Signal peptide peptidase</fullName>
    </alternativeName>
</protein>
<evidence type="ECO:0000256" key="13">
    <source>
        <dbReference type="ARBA" id="ARBA00072914"/>
    </source>
</evidence>
<dbReference type="NCBIfam" id="TIGR00705">
    <property type="entry name" value="SppA_67K"/>
    <property type="match status" value="1"/>
</dbReference>
<evidence type="ECO:0000259" key="19">
    <source>
        <dbReference type="Pfam" id="PF01343"/>
    </source>
</evidence>
<dbReference type="GO" id="GO:0005886">
    <property type="term" value="C:plasma membrane"/>
    <property type="evidence" value="ECO:0007669"/>
    <property type="project" value="UniProtKB-SubCell"/>
</dbReference>
<dbReference type="InterPro" id="IPR047217">
    <property type="entry name" value="S49_SppA_67K_type_N"/>
</dbReference>
<keyword evidence="4" id="KW-1003">Cell membrane</keyword>
<dbReference type="CDD" id="cd07018">
    <property type="entry name" value="S49_SppA_67K_type"/>
    <property type="match status" value="1"/>
</dbReference>
<reference evidence="20" key="1">
    <citation type="journal article" date="2018" name="Genome Biol.">
        <title>SKESA: strategic k-mer extension for scrupulous assemblies.</title>
        <authorList>
            <person name="Souvorov A."/>
            <person name="Agarwala R."/>
            <person name="Lipman D.J."/>
        </authorList>
    </citation>
    <scope>NUCLEOTIDE SEQUENCE</scope>
    <source>
        <strain evidence="20">287-86</strain>
    </source>
</reference>
<feature type="domain" description="Peptidase S49" evidence="19">
    <location>
        <begin position="141"/>
        <end position="295"/>
    </location>
</feature>
<dbReference type="GO" id="GO:0006465">
    <property type="term" value="P:signal peptide processing"/>
    <property type="evidence" value="ECO:0007669"/>
    <property type="project" value="InterPro"/>
</dbReference>
<dbReference type="InterPro" id="IPR004635">
    <property type="entry name" value="Pept_S49_SppA"/>
</dbReference>
<evidence type="ECO:0000256" key="8">
    <source>
        <dbReference type="ARBA" id="ARBA00022801"/>
    </source>
</evidence>
<keyword evidence="7 18" id="KW-0812">Transmembrane</keyword>
<evidence type="ECO:0000313" key="20">
    <source>
        <dbReference type="EMBL" id="HAE7039918.1"/>
    </source>
</evidence>
<evidence type="ECO:0000256" key="3">
    <source>
        <dbReference type="ARBA" id="ARBA00011881"/>
    </source>
</evidence>
<dbReference type="InterPro" id="IPR002142">
    <property type="entry name" value="Peptidase_S49"/>
</dbReference>
<comment type="caution">
    <text evidence="20">The sequence shown here is derived from an EMBL/GenBank/DDBJ whole genome shotgun (WGS) entry which is preliminary data.</text>
</comment>
<accession>A0A735KQL7</accession>
<comment type="function">
    <text evidence="12">Digests cleaved signal peptides in vitro, its in vivo function is unknown. This activity is necessary to maintain proper secretion of mature proteins across the membrane.</text>
</comment>
<evidence type="ECO:0000256" key="15">
    <source>
        <dbReference type="ARBA" id="ARBA00081929"/>
    </source>
</evidence>
<name>A0A735KQL7_SALHO</name>
<keyword evidence="9" id="KW-0720">Serine protease</keyword>
<dbReference type="FunFam" id="3.90.226.10:FF:000051">
    <property type="entry name" value="Protease 4"/>
    <property type="match status" value="1"/>
</dbReference>
<dbReference type="CDD" id="cd07019">
    <property type="entry name" value="S49_SppA_1"/>
    <property type="match status" value="1"/>
</dbReference>
<evidence type="ECO:0000256" key="2">
    <source>
        <dbReference type="ARBA" id="ARBA00008683"/>
    </source>
</evidence>
<dbReference type="NCBIfam" id="TIGR00706">
    <property type="entry name" value="SppA_dom"/>
    <property type="match status" value="1"/>
</dbReference>